<dbReference type="OrthoDB" id="2803164at2759"/>
<protein>
    <submittedName>
        <fullName evidence="2">Uncharacterized protein</fullName>
    </submittedName>
</protein>
<dbReference type="STRING" id="743788.S8DPA2"/>
<gene>
    <name evidence="2" type="ORF">FOMPIDRAFT_1033832</name>
</gene>
<name>S8DPA2_FOMSC</name>
<evidence type="ECO:0000256" key="1">
    <source>
        <dbReference type="SAM" id="MobiDB-lite"/>
    </source>
</evidence>
<dbReference type="EMBL" id="KE504296">
    <property type="protein sequence ID" value="EPS93143.1"/>
    <property type="molecule type" value="Genomic_DNA"/>
</dbReference>
<keyword evidence="3" id="KW-1185">Reference proteome</keyword>
<evidence type="ECO:0000313" key="2">
    <source>
        <dbReference type="EMBL" id="EPS93143.1"/>
    </source>
</evidence>
<dbReference type="HOGENOM" id="CLU_116376_0_0_1"/>
<evidence type="ECO:0000313" key="3">
    <source>
        <dbReference type="Proteomes" id="UP000015241"/>
    </source>
</evidence>
<dbReference type="AlphaFoldDB" id="S8DPA2"/>
<dbReference type="Proteomes" id="UP000015241">
    <property type="component" value="Unassembled WGS sequence"/>
</dbReference>
<sequence>MINYYLMQSLRRGWNVERIGALAEAFAVAGCDFMKFLRTAKERADYLKAEIRDLVQKQLVALTGNVKVRMNYINFEREFVVKFGIDVVGWPHEKFINPSEMSTSLPPLQQLAAALKDTTCRFIRLSDAAHTAREAAYNKQVAEGTVAVRKERGDKGVSRGKRRNVADGDEANDEEEPAVRPKRRRHAKEAVLPKSAEFVNDSDSSRA</sequence>
<organism evidence="2 3">
    <name type="scientific">Fomitopsis schrenkii</name>
    <name type="common">Brown rot fungus</name>
    <dbReference type="NCBI Taxonomy" id="2126942"/>
    <lineage>
        <taxon>Eukaryota</taxon>
        <taxon>Fungi</taxon>
        <taxon>Dikarya</taxon>
        <taxon>Basidiomycota</taxon>
        <taxon>Agaricomycotina</taxon>
        <taxon>Agaricomycetes</taxon>
        <taxon>Polyporales</taxon>
        <taxon>Fomitopsis</taxon>
    </lineage>
</organism>
<dbReference type="InParanoid" id="S8DPA2"/>
<accession>S8DPA2</accession>
<reference evidence="2 3" key="1">
    <citation type="journal article" date="2012" name="Science">
        <title>The Paleozoic origin of enzymatic lignin decomposition reconstructed from 31 fungal genomes.</title>
        <authorList>
            <person name="Floudas D."/>
            <person name="Binder M."/>
            <person name="Riley R."/>
            <person name="Barry K."/>
            <person name="Blanchette R.A."/>
            <person name="Henrissat B."/>
            <person name="Martinez A.T."/>
            <person name="Otillar R."/>
            <person name="Spatafora J.W."/>
            <person name="Yadav J.S."/>
            <person name="Aerts A."/>
            <person name="Benoit I."/>
            <person name="Boyd A."/>
            <person name="Carlson A."/>
            <person name="Copeland A."/>
            <person name="Coutinho P.M."/>
            <person name="de Vries R.P."/>
            <person name="Ferreira P."/>
            <person name="Findley K."/>
            <person name="Foster B."/>
            <person name="Gaskell J."/>
            <person name="Glotzer D."/>
            <person name="Gorecki P."/>
            <person name="Heitman J."/>
            <person name="Hesse C."/>
            <person name="Hori C."/>
            <person name="Igarashi K."/>
            <person name="Jurgens J.A."/>
            <person name="Kallen N."/>
            <person name="Kersten P."/>
            <person name="Kohler A."/>
            <person name="Kuees U."/>
            <person name="Kumar T.K.A."/>
            <person name="Kuo A."/>
            <person name="LaButti K."/>
            <person name="Larrondo L.F."/>
            <person name="Lindquist E."/>
            <person name="Ling A."/>
            <person name="Lombard V."/>
            <person name="Lucas S."/>
            <person name="Lundell T."/>
            <person name="Martin R."/>
            <person name="McLaughlin D.J."/>
            <person name="Morgenstern I."/>
            <person name="Morin E."/>
            <person name="Murat C."/>
            <person name="Nagy L.G."/>
            <person name="Nolan M."/>
            <person name="Ohm R.A."/>
            <person name="Patyshakuliyeva A."/>
            <person name="Rokas A."/>
            <person name="Ruiz-Duenas F.J."/>
            <person name="Sabat G."/>
            <person name="Salamov A."/>
            <person name="Samejima M."/>
            <person name="Schmutz J."/>
            <person name="Slot J.C."/>
            <person name="St John F."/>
            <person name="Stenlid J."/>
            <person name="Sun H."/>
            <person name="Sun S."/>
            <person name="Syed K."/>
            <person name="Tsang A."/>
            <person name="Wiebenga A."/>
            <person name="Young D."/>
            <person name="Pisabarro A."/>
            <person name="Eastwood D.C."/>
            <person name="Martin F."/>
            <person name="Cullen D."/>
            <person name="Grigoriev I.V."/>
            <person name="Hibbett D.S."/>
        </authorList>
    </citation>
    <scope>NUCLEOTIDE SEQUENCE</scope>
    <source>
        <strain evidence="3">FP-58527</strain>
    </source>
</reference>
<feature type="compositionally biased region" description="Acidic residues" evidence="1">
    <location>
        <begin position="167"/>
        <end position="176"/>
    </location>
</feature>
<proteinExistence type="predicted"/>
<feature type="region of interest" description="Disordered" evidence="1">
    <location>
        <begin position="150"/>
        <end position="207"/>
    </location>
</feature>